<dbReference type="PANTHER" id="PTHR12620">
    <property type="entry name" value="U2 SNRNP AUXILIARY FACTOR, SMALL SUBUNIT"/>
    <property type="match status" value="1"/>
</dbReference>
<keyword evidence="2" id="KW-0677">Repeat</keyword>
<keyword evidence="3 5" id="KW-0863">Zinc-finger</keyword>
<dbReference type="SUPFAM" id="SSF90229">
    <property type="entry name" value="CCCH zinc finger"/>
    <property type="match status" value="1"/>
</dbReference>
<sequence length="61" mass="7120">MAHQVWNFGTEEDKAHCPFHLKTGVCRFGSRCSWVHFYHDKSCTLLIKKHVLQTKTYLPTG</sequence>
<evidence type="ECO:0000256" key="3">
    <source>
        <dbReference type="ARBA" id="ARBA00022771"/>
    </source>
</evidence>
<keyword evidence="8" id="KW-1185">Reference proteome</keyword>
<evidence type="ECO:0000313" key="7">
    <source>
        <dbReference type="EMBL" id="KAK8951628.1"/>
    </source>
</evidence>
<name>A0AAP0GCN8_9ASPA</name>
<dbReference type="AlphaFoldDB" id="A0AAP0GCN8"/>
<accession>A0AAP0GCN8</accession>
<keyword evidence="1 5" id="KW-0479">Metal-binding</keyword>
<comment type="caution">
    <text evidence="7">The sequence shown here is derived from an EMBL/GenBank/DDBJ whole genome shotgun (WGS) entry which is preliminary data.</text>
</comment>
<proteinExistence type="predicted"/>
<organism evidence="7 8">
    <name type="scientific">Platanthera zijinensis</name>
    <dbReference type="NCBI Taxonomy" id="2320716"/>
    <lineage>
        <taxon>Eukaryota</taxon>
        <taxon>Viridiplantae</taxon>
        <taxon>Streptophyta</taxon>
        <taxon>Embryophyta</taxon>
        <taxon>Tracheophyta</taxon>
        <taxon>Spermatophyta</taxon>
        <taxon>Magnoliopsida</taxon>
        <taxon>Liliopsida</taxon>
        <taxon>Asparagales</taxon>
        <taxon>Orchidaceae</taxon>
        <taxon>Orchidoideae</taxon>
        <taxon>Orchideae</taxon>
        <taxon>Orchidinae</taxon>
        <taxon>Platanthera</taxon>
    </lineage>
</organism>
<dbReference type="EMBL" id="JBBWWQ010000003">
    <property type="protein sequence ID" value="KAK8951628.1"/>
    <property type="molecule type" value="Genomic_DNA"/>
</dbReference>
<dbReference type="InterPro" id="IPR036855">
    <property type="entry name" value="Znf_CCCH_sf"/>
</dbReference>
<evidence type="ECO:0000259" key="6">
    <source>
        <dbReference type="PROSITE" id="PS50103"/>
    </source>
</evidence>
<dbReference type="Proteomes" id="UP001418222">
    <property type="component" value="Unassembled WGS sequence"/>
</dbReference>
<dbReference type="PROSITE" id="PS50103">
    <property type="entry name" value="ZF_C3H1"/>
    <property type="match status" value="1"/>
</dbReference>
<evidence type="ECO:0000313" key="8">
    <source>
        <dbReference type="Proteomes" id="UP001418222"/>
    </source>
</evidence>
<dbReference type="GO" id="GO:0000398">
    <property type="term" value="P:mRNA splicing, via spliceosome"/>
    <property type="evidence" value="ECO:0007669"/>
    <property type="project" value="InterPro"/>
</dbReference>
<evidence type="ECO:0000256" key="5">
    <source>
        <dbReference type="PROSITE-ProRule" id="PRU00723"/>
    </source>
</evidence>
<feature type="domain" description="C3H1-type" evidence="6">
    <location>
        <begin position="11"/>
        <end position="39"/>
    </location>
</feature>
<keyword evidence="4 5" id="KW-0862">Zinc</keyword>
<dbReference type="InterPro" id="IPR000571">
    <property type="entry name" value="Znf_CCCH"/>
</dbReference>
<feature type="zinc finger region" description="C3H1-type" evidence="5">
    <location>
        <begin position="11"/>
        <end position="39"/>
    </location>
</feature>
<evidence type="ECO:0000256" key="1">
    <source>
        <dbReference type="ARBA" id="ARBA00022723"/>
    </source>
</evidence>
<dbReference type="GO" id="GO:0008270">
    <property type="term" value="F:zinc ion binding"/>
    <property type="evidence" value="ECO:0007669"/>
    <property type="project" value="UniProtKB-KW"/>
</dbReference>
<dbReference type="GO" id="GO:0089701">
    <property type="term" value="C:U2AF complex"/>
    <property type="evidence" value="ECO:0007669"/>
    <property type="project" value="InterPro"/>
</dbReference>
<gene>
    <name evidence="7" type="ORF">KSP39_PZI004095</name>
</gene>
<protein>
    <submittedName>
        <fullName evidence="7">Zinc finger CCCH domain-containing protein 5</fullName>
    </submittedName>
</protein>
<dbReference type="InterPro" id="IPR009145">
    <property type="entry name" value="U2AF_small"/>
</dbReference>
<dbReference type="GO" id="GO:0003723">
    <property type="term" value="F:RNA binding"/>
    <property type="evidence" value="ECO:0007669"/>
    <property type="project" value="InterPro"/>
</dbReference>
<dbReference type="Pfam" id="PF00642">
    <property type="entry name" value="zf-CCCH"/>
    <property type="match status" value="1"/>
</dbReference>
<reference evidence="7 8" key="1">
    <citation type="journal article" date="2022" name="Nat. Plants">
        <title>Genomes of leafy and leafless Platanthera orchids illuminate the evolution of mycoheterotrophy.</title>
        <authorList>
            <person name="Li M.H."/>
            <person name="Liu K.W."/>
            <person name="Li Z."/>
            <person name="Lu H.C."/>
            <person name="Ye Q.L."/>
            <person name="Zhang D."/>
            <person name="Wang J.Y."/>
            <person name="Li Y.F."/>
            <person name="Zhong Z.M."/>
            <person name="Liu X."/>
            <person name="Yu X."/>
            <person name="Liu D.K."/>
            <person name="Tu X.D."/>
            <person name="Liu B."/>
            <person name="Hao Y."/>
            <person name="Liao X.Y."/>
            <person name="Jiang Y.T."/>
            <person name="Sun W.H."/>
            <person name="Chen J."/>
            <person name="Chen Y.Q."/>
            <person name="Ai Y."/>
            <person name="Zhai J.W."/>
            <person name="Wu S.S."/>
            <person name="Zhou Z."/>
            <person name="Hsiao Y.Y."/>
            <person name="Wu W.L."/>
            <person name="Chen Y.Y."/>
            <person name="Lin Y.F."/>
            <person name="Hsu J.L."/>
            <person name="Li C.Y."/>
            <person name="Wang Z.W."/>
            <person name="Zhao X."/>
            <person name="Zhong W.Y."/>
            <person name="Ma X.K."/>
            <person name="Ma L."/>
            <person name="Huang J."/>
            <person name="Chen G.Z."/>
            <person name="Huang M.Z."/>
            <person name="Huang L."/>
            <person name="Peng D.H."/>
            <person name="Luo Y.B."/>
            <person name="Zou S.Q."/>
            <person name="Chen S.P."/>
            <person name="Lan S."/>
            <person name="Tsai W.C."/>
            <person name="Van de Peer Y."/>
            <person name="Liu Z.J."/>
        </authorList>
    </citation>
    <scope>NUCLEOTIDE SEQUENCE [LARGE SCALE GENOMIC DNA]</scope>
    <source>
        <strain evidence="7">Lor287</strain>
    </source>
</reference>
<evidence type="ECO:0000256" key="2">
    <source>
        <dbReference type="ARBA" id="ARBA00022737"/>
    </source>
</evidence>
<evidence type="ECO:0000256" key="4">
    <source>
        <dbReference type="ARBA" id="ARBA00022833"/>
    </source>
</evidence>